<proteinExistence type="predicted"/>
<organism evidence="1 2">
    <name type="scientific">Candidatus Allofournierella pullistercoris</name>
    <dbReference type="NCBI Taxonomy" id="2838597"/>
    <lineage>
        <taxon>Bacteria</taxon>
        <taxon>Bacillati</taxon>
        <taxon>Bacillota</taxon>
        <taxon>Clostridia</taxon>
        <taxon>Eubacteriales</taxon>
        <taxon>Oscillospiraceae</taxon>
        <taxon>Allofournierella</taxon>
    </lineage>
</organism>
<evidence type="ECO:0000313" key="2">
    <source>
        <dbReference type="Proteomes" id="UP000713596"/>
    </source>
</evidence>
<name>A0A948T376_9FIRM</name>
<accession>A0A948T376</accession>
<comment type="caution">
    <text evidence="1">The sequence shown here is derived from an EMBL/GenBank/DDBJ whole genome shotgun (WGS) entry which is preliminary data.</text>
</comment>
<reference evidence="1" key="1">
    <citation type="journal article" date="2021" name="PeerJ">
        <title>Extensive microbial diversity within the chicken gut microbiome revealed by metagenomics and culture.</title>
        <authorList>
            <person name="Gilroy R."/>
            <person name="Ravi A."/>
            <person name="Getino M."/>
            <person name="Pursley I."/>
            <person name="Horton D.L."/>
            <person name="Alikhan N.F."/>
            <person name="Baker D."/>
            <person name="Gharbi K."/>
            <person name="Hall N."/>
            <person name="Watson M."/>
            <person name="Adriaenssens E.M."/>
            <person name="Foster-Nyarko E."/>
            <person name="Jarju S."/>
            <person name="Secka A."/>
            <person name="Antonio M."/>
            <person name="Oren A."/>
            <person name="Chaudhuri R.R."/>
            <person name="La Ragione R."/>
            <person name="Hildebrand F."/>
            <person name="Pallen M.J."/>
        </authorList>
    </citation>
    <scope>NUCLEOTIDE SEQUENCE</scope>
    <source>
        <strain evidence="1">B5_2728</strain>
    </source>
</reference>
<dbReference type="Proteomes" id="UP000713596">
    <property type="component" value="Unassembled WGS sequence"/>
</dbReference>
<dbReference type="AlphaFoldDB" id="A0A948T376"/>
<reference evidence="1" key="2">
    <citation type="submission" date="2021-04" db="EMBL/GenBank/DDBJ databases">
        <authorList>
            <person name="Gilroy R."/>
        </authorList>
    </citation>
    <scope>NUCLEOTIDE SEQUENCE</scope>
    <source>
        <strain evidence="1">B5_2728</strain>
    </source>
</reference>
<protein>
    <submittedName>
        <fullName evidence="1">Uncharacterized protein</fullName>
    </submittedName>
</protein>
<dbReference type="EMBL" id="JAHLFP010000056">
    <property type="protein sequence ID" value="MBU3806537.1"/>
    <property type="molecule type" value="Genomic_DNA"/>
</dbReference>
<sequence>MEHSQSAFGIKNIVVRVPVTVLETDSTGQYTAIVESVEEQVIVSADRAVQPPSAGDRFTHKESLGVEEATSRDSYLVANKKGEWHCATPVK</sequence>
<evidence type="ECO:0000313" key="1">
    <source>
        <dbReference type="EMBL" id="MBU3806537.1"/>
    </source>
</evidence>
<gene>
    <name evidence="1" type="ORF">H9882_06580</name>
</gene>